<dbReference type="InterPro" id="IPR036995">
    <property type="entry name" value="MPG_sf"/>
</dbReference>
<evidence type="ECO:0000256" key="5">
    <source>
        <dbReference type="HAMAP-Rule" id="MF_00527"/>
    </source>
</evidence>
<dbReference type="Proteomes" id="UP000251889">
    <property type="component" value="Unassembled WGS sequence"/>
</dbReference>
<dbReference type="HAMAP" id="MF_00527">
    <property type="entry name" value="3MGH"/>
    <property type="match status" value="1"/>
</dbReference>
<comment type="similarity">
    <text evidence="1 5">Belongs to the DNA glycosylase MPG family.</text>
</comment>
<dbReference type="AlphaFoldDB" id="A0A364Y4S1"/>
<name>A0A364Y4S1_9BACT</name>
<comment type="caution">
    <text evidence="6">The sequence shown here is derived from an EMBL/GenBank/DDBJ whole genome shotgun (WGS) entry which is preliminary data.</text>
</comment>
<dbReference type="PANTHER" id="PTHR10429:SF0">
    <property type="entry name" value="DNA-3-METHYLADENINE GLYCOSYLASE"/>
    <property type="match status" value="1"/>
</dbReference>
<evidence type="ECO:0000313" key="6">
    <source>
        <dbReference type="EMBL" id="RAW01188.1"/>
    </source>
</evidence>
<dbReference type="EMBL" id="QMFY01000004">
    <property type="protein sequence ID" value="RAW01188.1"/>
    <property type="molecule type" value="Genomic_DNA"/>
</dbReference>
<protein>
    <recommendedName>
        <fullName evidence="5">Putative 3-methyladenine DNA glycosylase</fullName>
        <ecNumber evidence="5">3.2.2.-</ecNumber>
    </recommendedName>
</protein>
<evidence type="ECO:0000313" key="7">
    <source>
        <dbReference type="Proteomes" id="UP000251889"/>
    </source>
</evidence>
<dbReference type="InterPro" id="IPR003180">
    <property type="entry name" value="MPG"/>
</dbReference>
<dbReference type="RefSeq" id="WP_112746674.1">
    <property type="nucleotide sequence ID" value="NZ_QMFY01000004.1"/>
</dbReference>
<dbReference type="Pfam" id="PF02245">
    <property type="entry name" value="Pur_DNA_glyco"/>
    <property type="match status" value="1"/>
</dbReference>
<accession>A0A364Y4S1</accession>
<gene>
    <name evidence="6" type="ORF">DQQ10_09740</name>
</gene>
<evidence type="ECO:0000256" key="3">
    <source>
        <dbReference type="ARBA" id="ARBA00022801"/>
    </source>
</evidence>
<evidence type="ECO:0000256" key="2">
    <source>
        <dbReference type="ARBA" id="ARBA00022763"/>
    </source>
</evidence>
<dbReference type="EC" id="3.2.2.-" evidence="5"/>
<dbReference type="GO" id="GO:0003677">
    <property type="term" value="F:DNA binding"/>
    <property type="evidence" value="ECO:0007669"/>
    <property type="project" value="InterPro"/>
</dbReference>
<evidence type="ECO:0000256" key="1">
    <source>
        <dbReference type="ARBA" id="ARBA00009232"/>
    </source>
</evidence>
<evidence type="ECO:0000256" key="4">
    <source>
        <dbReference type="ARBA" id="ARBA00023204"/>
    </source>
</evidence>
<keyword evidence="4 5" id="KW-0234">DNA repair</keyword>
<keyword evidence="2 5" id="KW-0227">DNA damage</keyword>
<dbReference type="Gene3D" id="3.10.300.10">
    <property type="entry name" value="Methylpurine-DNA glycosylase (MPG)"/>
    <property type="match status" value="1"/>
</dbReference>
<dbReference type="PANTHER" id="PTHR10429">
    <property type="entry name" value="DNA-3-METHYLADENINE GLYCOSYLASE"/>
    <property type="match status" value="1"/>
</dbReference>
<dbReference type="FunFam" id="3.10.300.10:FF:000001">
    <property type="entry name" value="Putative 3-methyladenine DNA glycosylase"/>
    <property type="match status" value="1"/>
</dbReference>
<dbReference type="OrthoDB" id="9794313at2"/>
<dbReference type="GO" id="GO:0006284">
    <property type="term" value="P:base-excision repair"/>
    <property type="evidence" value="ECO:0007669"/>
    <property type="project" value="InterPro"/>
</dbReference>
<keyword evidence="3 5" id="KW-0378">Hydrolase</keyword>
<dbReference type="SUPFAM" id="SSF50486">
    <property type="entry name" value="FMT C-terminal domain-like"/>
    <property type="match status" value="1"/>
</dbReference>
<dbReference type="CDD" id="cd00540">
    <property type="entry name" value="AAG"/>
    <property type="match status" value="1"/>
</dbReference>
<reference evidence="6 7" key="1">
    <citation type="submission" date="2018-06" db="EMBL/GenBank/DDBJ databases">
        <title>Chryseolinea flavus sp. nov., a member of the phylum Bacteroidetes isolated from soil.</title>
        <authorList>
            <person name="Li Y."/>
            <person name="Wang J."/>
        </authorList>
    </citation>
    <scope>NUCLEOTIDE SEQUENCE [LARGE SCALE GENOMIC DNA]</scope>
    <source>
        <strain evidence="6 7">SDU1-6</strain>
    </source>
</reference>
<dbReference type="GO" id="GO:0003905">
    <property type="term" value="F:alkylbase DNA N-glycosylase activity"/>
    <property type="evidence" value="ECO:0007669"/>
    <property type="project" value="InterPro"/>
</dbReference>
<proteinExistence type="inferred from homology"/>
<dbReference type="NCBIfam" id="TIGR00567">
    <property type="entry name" value="3mg"/>
    <property type="match status" value="1"/>
</dbReference>
<sequence>MVLTESFYQRSDVVKIARELLGKVLFTKIDGMITGGVIVETEAYSWKEKGCHAYGAKKTNRNAIMFEEGGNAYVYLCYGMYNLFNVVTNRQGVADAVLIRALEPFEGIDTMTLRRGPIKNAFQLTSGPGKLTKAMGIDRKLNGKSLLDSEVWLEDRGIKIATKSIAASPRIGIDYAGDDALLPWRFTVQGNKWISKP</sequence>
<organism evidence="6 7">
    <name type="scientific">Pseudochryseolinea flava</name>
    <dbReference type="NCBI Taxonomy" id="2059302"/>
    <lineage>
        <taxon>Bacteria</taxon>
        <taxon>Pseudomonadati</taxon>
        <taxon>Bacteroidota</taxon>
        <taxon>Cytophagia</taxon>
        <taxon>Cytophagales</taxon>
        <taxon>Fulvivirgaceae</taxon>
        <taxon>Pseudochryseolinea</taxon>
    </lineage>
</organism>
<dbReference type="InterPro" id="IPR011034">
    <property type="entry name" value="Formyl_transferase-like_C_sf"/>
</dbReference>
<keyword evidence="7" id="KW-1185">Reference proteome</keyword>